<protein>
    <submittedName>
        <fullName evidence="3">ScbA/BarX family gamma-butyrolactone biosynthesis protein</fullName>
    </submittedName>
</protein>
<comment type="caution">
    <text evidence="3">The sequence shown here is derived from an EMBL/GenBank/DDBJ whole genome shotgun (WGS) entry which is preliminary data.</text>
</comment>
<dbReference type="InterPro" id="IPR047757">
    <property type="entry name" value="AfsA-like"/>
</dbReference>
<dbReference type="NCBIfam" id="NF041195">
    <property type="entry name" value="ScbA_BarX_GamBu"/>
    <property type="match status" value="1"/>
</dbReference>
<evidence type="ECO:0000259" key="2">
    <source>
        <dbReference type="Pfam" id="PF03756"/>
    </source>
</evidence>
<reference evidence="4" key="1">
    <citation type="journal article" date="2019" name="Int. J. Syst. Evol. Microbiol.">
        <title>The Global Catalogue of Microorganisms (GCM) 10K type strain sequencing project: providing services to taxonomists for standard genome sequencing and annotation.</title>
        <authorList>
            <consortium name="The Broad Institute Genomics Platform"/>
            <consortium name="The Broad Institute Genome Sequencing Center for Infectious Disease"/>
            <person name="Wu L."/>
            <person name="Ma J."/>
        </authorList>
    </citation>
    <scope>NUCLEOTIDE SEQUENCE [LARGE SCALE GENOMIC DNA]</scope>
    <source>
        <strain evidence="4">JCM 6305</strain>
    </source>
</reference>
<accession>A0ABP5WI57</accession>
<dbReference type="Pfam" id="PF03756">
    <property type="entry name" value="AfsA"/>
    <property type="match status" value="2"/>
</dbReference>
<evidence type="ECO:0000313" key="4">
    <source>
        <dbReference type="Proteomes" id="UP001501638"/>
    </source>
</evidence>
<evidence type="ECO:0000256" key="1">
    <source>
        <dbReference type="SAM" id="MobiDB-lite"/>
    </source>
</evidence>
<organism evidence="3 4">
    <name type="scientific">Streptomyces macrosporus</name>
    <dbReference type="NCBI Taxonomy" id="44032"/>
    <lineage>
        <taxon>Bacteria</taxon>
        <taxon>Bacillati</taxon>
        <taxon>Actinomycetota</taxon>
        <taxon>Actinomycetes</taxon>
        <taxon>Kitasatosporales</taxon>
        <taxon>Streptomycetaceae</taxon>
        <taxon>Streptomyces</taxon>
    </lineage>
</organism>
<feature type="region of interest" description="Disordered" evidence="1">
    <location>
        <begin position="1"/>
        <end position="28"/>
    </location>
</feature>
<evidence type="ECO:0000313" key="3">
    <source>
        <dbReference type="EMBL" id="GAA2427735.1"/>
    </source>
</evidence>
<feature type="domain" description="A-factor biosynthesis hotdog" evidence="2">
    <location>
        <begin position="209"/>
        <end position="324"/>
    </location>
</feature>
<proteinExistence type="predicted"/>
<dbReference type="Proteomes" id="UP001501638">
    <property type="component" value="Unassembled WGS sequence"/>
</dbReference>
<name>A0ABP5WI57_9ACTN</name>
<dbReference type="EMBL" id="BAAASZ010000006">
    <property type="protein sequence ID" value="GAA2427735.1"/>
    <property type="molecule type" value="Genomic_DNA"/>
</dbReference>
<dbReference type="InterPro" id="IPR005509">
    <property type="entry name" value="AfsA_hotdog_dom"/>
</dbReference>
<feature type="domain" description="A-factor biosynthesis hotdog" evidence="2">
    <location>
        <begin position="39"/>
        <end position="176"/>
    </location>
</feature>
<sequence length="333" mass="36662">MIETTLSAPVRLPRARKPAPTTSEVPFPTGLTTTVPKEFVHRAAVAEVFLTGRAIRLDDDRFALTGQWPRAHTLFTVGNGDRHHPLLAAETIRQVGLYLAHAEFDVPLGHVFLMHDLEFTVDRERLRIGRTPTDLALEATAEVDRRSPQRTRFHMDITIRRADEDRPLARGGGTFTALAPATYRRMRGERETTDDVVLRDRPTPAAPFLVGRTAPLDVVLSPADRPGRWLLSPDPRNPVLFDHSTDHFPGMVLLEAAYQASHDLFLSLGTEPTAAKAVFHRYAELDEPCTVEAERTPHSVTGDRGVEVTARQGGNPVFTCVLTTPAGADGPAA</sequence>
<gene>
    <name evidence="3" type="ORF">GCM10010405_07910</name>
</gene>
<keyword evidence="4" id="KW-1185">Reference proteome</keyword>